<evidence type="ECO:0000313" key="1">
    <source>
        <dbReference type="EMBL" id="KAF2466709.1"/>
    </source>
</evidence>
<accession>A0ACB6QI51</accession>
<name>A0ACB6QI51_9PLEO</name>
<gene>
    <name evidence="1" type="ORF">BDR25DRAFT_293063</name>
</gene>
<dbReference type="Proteomes" id="UP000799755">
    <property type="component" value="Unassembled WGS sequence"/>
</dbReference>
<organism evidence="1 2">
    <name type="scientific">Lindgomyces ingoldianus</name>
    <dbReference type="NCBI Taxonomy" id="673940"/>
    <lineage>
        <taxon>Eukaryota</taxon>
        <taxon>Fungi</taxon>
        <taxon>Dikarya</taxon>
        <taxon>Ascomycota</taxon>
        <taxon>Pezizomycotina</taxon>
        <taxon>Dothideomycetes</taxon>
        <taxon>Pleosporomycetidae</taxon>
        <taxon>Pleosporales</taxon>
        <taxon>Lindgomycetaceae</taxon>
        <taxon>Lindgomyces</taxon>
    </lineage>
</organism>
<evidence type="ECO:0000313" key="2">
    <source>
        <dbReference type="Proteomes" id="UP000799755"/>
    </source>
</evidence>
<keyword evidence="2" id="KW-1185">Reference proteome</keyword>
<dbReference type="EMBL" id="MU003523">
    <property type="protein sequence ID" value="KAF2466709.1"/>
    <property type="molecule type" value="Genomic_DNA"/>
</dbReference>
<sequence>MRFRPHTINPIPALASTSSTIRARLYITKQSQHSFTHTVHWLPFSRRVYHYSYNSASVFHRQSGSGLLTAVVVVGIAISGALLFSLTEDTSVQNTNEYTSPDGFHFSDLTNSYLIMAPNMPPGRPGTLTPEQEVKLRELWAATMKVFGVYEPVIPEPNGTETPLSPPSESTETTSPRKEKKKSRLHVFKRHKGDKDGESESTTPSGTVTPSDISSLSIADEDDKHGQTKDFRAALANSAPEDLRKTFWSMVKHDHPDALLLRFLRARKWDVEKALVMLISTMHWRSEDMHVDDDIIRRGEAAMLEDSQSSDPKVKKEGEDFLSQMRMGKSYLHGVDKEGRPLCVVRVRLHRQGEQSEKSLERFTVYTIETARMLLRPPVDTATIVFDMTNFSMANMDYTPVKFMIKCFEANYPESLGTVLVYKAPWVFNAIWTIIRGWLDPVVAGKVHFTKNVEELEAFIPRTQIPAELGGDEKWEYTYVEPNPSENPLHGDISTRDTLLAHRSELVRKYETTLLEWVHSGESKEESEKGKGLEERRKERDTVAEELRTNYWSLDPYLRARTLYDRVGMIEEGGKLNFYPSIKKESAPPPATAPKLATPGAAETSPDDVD</sequence>
<proteinExistence type="predicted"/>
<protein>
    <submittedName>
        <fullName evidence="1">Uncharacterized protein</fullName>
    </submittedName>
</protein>
<reference evidence="1" key="1">
    <citation type="journal article" date="2020" name="Stud. Mycol.">
        <title>101 Dothideomycetes genomes: a test case for predicting lifestyles and emergence of pathogens.</title>
        <authorList>
            <person name="Haridas S."/>
            <person name="Albert R."/>
            <person name="Binder M."/>
            <person name="Bloem J."/>
            <person name="Labutti K."/>
            <person name="Salamov A."/>
            <person name="Andreopoulos B."/>
            <person name="Baker S."/>
            <person name="Barry K."/>
            <person name="Bills G."/>
            <person name="Bluhm B."/>
            <person name="Cannon C."/>
            <person name="Castanera R."/>
            <person name="Culley D."/>
            <person name="Daum C."/>
            <person name="Ezra D."/>
            <person name="Gonzalez J."/>
            <person name="Henrissat B."/>
            <person name="Kuo A."/>
            <person name="Liang C."/>
            <person name="Lipzen A."/>
            <person name="Lutzoni F."/>
            <person name="Magnuson J."/>
            <person name="Mondo S."/>
            <person name="Nolan M."/>
            <person name="Ohm R."/>
            <person name="Pangilinan J."/>
            <person name="Park H.-J."/>
            <person name="Ramirez L."/>
            <person name="Alfaro M."/>
            <person name="Sun H."/>
            <person name="Tritt A."/>
            <person name="Yoshinaga Y."/>
            <person name="Zwiers L.-H."/>
            <person name="Turgeon B."/>
            <person name="Goodwin S."/>
            <person name="Spatafora J."/>
            <person name="Crous P."/>
            <person name="Grigoriev I."/>
        </authorList>
    </citation>
    <scope>NUCLEOTIDE SEQUENCE</scope>
    <source>
        <strain evidence="1">ATCC 200398</strain>
    </source>
</reference>
<comment type="caution">
    <text evidence="1">The sequence shown here is derived from an EMBL/GenBank/DDBJ whole genome shotgun (WGS) entry which is preliminary data.</text>
</comment>